<evidence type="ECO:0000313" key="2">
    <source>
        <dbReference type="EMBL" id="MBT8797595.1"/>
    </source>
</evidence>
<keyword evidence="3" id="KW-1185">Reference proteome</keyword>
<dbReference type="EMBL" id="JAFLHG010000004">
    <property type="protein sequence ID" value="MBT8797595.1"/>
    <property type="molecule type" value="Genomic_DNA"/>
</dbReference>
<reference evidence="2 3" key="1">
    <citation type="submission" date="2021-03" db="EMBL/GenBank/DDBJ databases">
        <title>Microbacterium pauli sp. nov., isolated from microfiltered milk.</title>
        <authorList>
            <person name="Bellassi P."/>
            <person name="Fontana A."/>
            <person name="Callegari M.L."/>
            <person name="Lorenzo M."/>
            <person name="Cappa F."/>
        </authorList>
    </citation>
    <scope>NUCLEOTIDE SEQUENCE [LARGE SCALE GENOMIC DNA]</scope>
    <source>
        <strain evidence="2 3">DSM 18909</strain>
    </source>
</reference>
<dbReference type="SUPFAM" id="SSF49785">
    <property type="entry name" value="Galactose-binding domain-like"/>
    <property type="match status" value="1"/>
</dbReference>
<sequence>MRRRTLILTGLGALLVLGGIGVTAAIVLGSSTSPTASPAVSASPSPTPTIVPLPHVAAVEGTIADWQLAPRTAVAEVGPEVGGAADGKVALAIEAPTVDAPLRVAQITVPVVDGAEYRFSARARLLSPERTRVPAAFEVGSTEIAVPALDASWTEITGTVTAAGASELAIALRVDAPVTGLAIDDIVLTETPATSGTPAASGKATDKATDKGEKTANVVPNPSFEDVAFAHRLVNTSLMLRTETAALAVVLTPGAATWTVTRGDGTSPDDPVVDDGSLSSDGSVASIPVSSLGQGYYILHLTDAAGTVTTAPFAIVDGEVSTADDRFGVSVHVENALYDKAARYTRSVGGAEIRNDVLWRRNETVAGQYDWDPVYADGFDKMHQNGIKVLGIVNYGNKLYSRNDKVPDNPEALAAYGRYAAAIVQRFDLVGVEVYNEFNHARFNTSACGTEPACYVPLLEAVHTSVKAVDPAMPVVAGATALYDAPWFDGLWQAGGMAYTDVISYHPYLLNEQQLGEAVDQSVESMRTNAGDVRPVWISELGNPSVPGWNTIAVQASSVLKMYAVTLGHGVQKMFWYDLVNDSDDPAKAMESNAGLFYFPTEGVAALTPKPSGFVYAMMTHALAGRAAQPLADPIAEGTMSYAFGTGAQKTTVAFSTTGGPVQATIASKGPLDVLTLDGKVTTAPSVKGEVSVTIPGDGVIISEHVSTDAG</sequence>
<comment type="caution">
    <text evidence="2">The sequence shown here is derived from an EMBL/GenBank/DDBJ whole genome shotgun (WGS) entry which is preliminary data.</text>
</comment>
<dbReference type="Proteomes" id="UP000740605">
    <property type="component" value="Unassembled WGS sequence"/>
</dbReference>
<dbReference type="SUPFAM" id="SSF51445">
    <property type="entry name" value="(Trans)glycosidases"/>
    <property type="match status" value="1"/>
</dbReference>
<dbReference type="Gene3D" id="3.20.20.80">
    <property type="entry name" value="Glycosidases"/>
    <property type="match status" value="1"/>
</dbReference>
<evidence type="ECO:0000313" key="3">
    <source>
        <dbReference type="Proteomes" id="UP000740605"/>
    </source>
</evidence>
<feature type="region of interest" description="Disordered" evidence="1">
    <location>
        <begin position="192"/>
        <end position="211"/>
    </location>
</feature>
<dbReference type="Gene3D" id="2.60.120.260">
    <property type="entry name" value="Galactose-binding domain-like"/>
    <property type="match status" value="1"/>
</dbReference>
<dbReference type="InterPro" id="IPR051923">
    <property type="entry name" value="Glycosyl_Hydrolase_39"/>
</dbReference>
<dbReference type="InterPro" id="IPR008979">
    <property type="entry name" value="Galactose-bd-like_sf"/>
</dbReference>
<gene>
    <name evidence="2" type="ORF">J0P97_05865</name>
</gene>
<protein>
    <recommendedName>
        <fullName evidence="4">Asl1-like glycosyl hydrolase catalytic domain-containing protein</fullName>
    </recommendedName>
</protein>
<dbReference type="RefSeq" id="WP_215486838.1">
    <property type="nucleotide sequence ID" value="NZ_BAAAPJ010000002.1"/>
</dbReference>
<dbReference type="PANTHER" id="PTHR12631">
    <property type="entry name" value="ALPHA-L-IDURONIDASE"/>
    <property type="match status" value="1"/>
</dbReference>
<evidence type="ECO:0000256" key="1">
    <source>
        <dbReference type="SAM" id="MobiDB-lite"/>
    </source>
</evidence>
<name>A0ABS5XSU0_9MICO</name>
<accession>A0ABS5XSU0</accession>
<proteinExistence type="predicted"/>
<evidence type="ECO:0008006" key="4">
    <source>
        <dbReference type="Google" id="ProtNLM"/>
    </source>
</evidence>
<dbReference type="InterPro" id="IPR017853">
    <property type="entry name" value="GH"/>
</dbReference>
<dbReference type="PANTHER" id="PTHR12631:SF10">
    <property type="entry name" value="BETA-XYLOSIDASE-LIKE PROTEIN-RELATED"/>
    <property type="match status" value="1"/>
</dbReference>
<organism evidence="2 3">
    <name type="scientific">Microbacterium flavum</name>
    <dbReference type="NCBI Taxonomy" id="415216"/>
    <lineage>
        <taxon>Bacteria</taxon>
        <taxon>Bacillati</taxon>
        <taxon>Actinomycetota</taxon>
        <taxon>Actinomycetes</taxon>
        <taxon>Micrococcales</taxon>
        <taxon>Microbacteriaceae</taxon>
        <taxon>Microbacterium</taxon>
    </lineage>
</organism>